<comment type="subcellular location">
    <subcellularLocation>
        <location evidence="1">Membrane</location>
        <topology evidence="1">Multi-pass membrane protein</topology>
    </subcellularLocation>
</comment>
<dbReference type="InterPro" id="IPR006634">
    <property type="entry name" value="TLC-dom"/>
</dbReference>
<evidence type="ECO:0000259" key="7">
    <source>
        <dbReference type="PROSITE" id="PS50922"/>
    </source>
</evidence>
<reference evidence="8 9" key="1">
    <citation type="submission" date="2013-11" db="EMBL/GenBank/DDBJ databases">
        <title>Genome sequencing of Stegodyphus mimosarum.</title>
        <authorList>
            <person name="Bechsgaard J."/>
        </authorList>
    </citation>
    <scope>NUCLEOTIDE SEQUENCE [LARGE SCALE GENOMIC DNA]</scope>
</reference>
<gene>
    <name evidence="8" type="ORF">X975_04292</name>
</gene>
<feature type="domain" description="TLC" evidence="7">
    <location>
        <begin position="1"/>
        <end position="50"/>
    </location>
</feature>
<protein>
    <recommendedName>
        <fullName evidence="7">TLC domain-containing protein</fullName>
    </recommendedName>
</protein>
<dbReference type="Proteomes" id="UP000054359">
    <property type="component" value="Unassembled WGS sequence"/>
</dbReference>
<dbReference type="EMBL" id="KK117306">
    <property type="protein sequence ID" value="KFM70107.1"/>
    <property type="molecule type" value="Genomic_DNA"/>
</dbReference>
<feature type="non-terminal residue" evidence="8">
    <location>
        <position position="51"/>
    </location>
</feature>
<accession>A0A087TYB8</accession>
<evidence type="ECO:0000256" key="2">
    <source>
        <dbReference type="ARBA" id="ARBA00022692"/>
    </source>
</evidence>
<sequence>MIKWLACRLYVFPFPFFVTFFFFLNVIQMVMHILMTWRFSVFFYLFFLFYV</sequence>
<evidence type="ECO:0000256" key="5">
    <source>
        <dbReference type="PROSITE-ProRule" id="PRU00205"/>
    </source>
</evidence>
<feature type="transmembrane region" description="Helical" evidence="6">
    <location>
        <begin position="30"/>
        <end position="50"/>
    </location>
</feature>
<evidence type="ECO:0000256" key="6">
    <source>
        <dbReference type="SAM" id="Phobius"/>
    </source>
</evidence>
<keyword evidence="3 6" id="KW-1133">Transmembrane helix</keyword>
<keyword evidence="9" id="KW-1185">Reference proteome</keyword>
<feature type="transmembrane region" description="Helical" evidence="6">
    <location>
        <begin position="7"/>
        <end position="24"/>
    </location>
</feature>
<name>A0A087TYB8_STEMI</name>
<evidence type="ECO:0000256" key="4">
    <source>
        <dbReference type="ARBA" id="ARBA00023136"/>
    </source>
</evidence>
<dbReference type="AlphaFoldDB" id="A0A087TYB8"/>
<proteinExistence type="predicted"/>
<organism evidence="8 9">
    <name type="scientific">Stegodyphus mimosarum</name>
    <name type="common">African social velvet spider</name>
    <dbReference type="NCBI Taxonomy" id="407821"/>
    <lineage>
        <taxon>Eukaryota</taxon>
        <taxon>Metazoa</taxon>
        <taxon>Ecdysozoa</taxon>
        <taxon>Arthropoda</taxon>
        <taxon>Chelicerata</taxon>
        <taxon>Arachnida</taxon>
        <taxon>Araneae</taxon>
        <taxon>Araneomorphae</taxon>
        <taxon>Entelegynae</taxon>
        <taxon>Eresoidea</taxon>
        <taxon>Eresidae</taxon>
        <taxon>Stegodyphus</taxon>
    </lineage>
</organism>
<dbReference type="GO" id="GO:0016020">
    <property type="term" value="C:membrane"/>
    <property type="evidence" value="ECO:0007669"/>
    <property type="project" value="UniProtKB-SubCell"/>
</dbReference>
<dbReference type="PROSITE" id="PS50922">
    <property type="entry name" value="TLC"/>
    <property type="match status" value="1"/>
</dbReference>
<evidence type="ECO:0000256" key="1">
    <source>
        <dbReference type="ARBA" id="ARBA00004141"/>
    </source>
</evidence>
<keyword evidence="2 5" id="KW-0812">Transmembrane</keyword>
<evidence type="ECO:0000313" key="8">
    <source>
        <dbReference type="EMBL" id="KFM70107.1"/>
    </source>
</evidence>
<evidence type="ECO:0000313" key="9">
    <source>
        <dbReference type="Proteomes" id="UP000054359"/>
    </source>
</evidence>
<evidence type="ECO:0000256" key="3">
    <source>
        <dbReference type="ARBA" id="ARBA00022989"/>
    </source>
</evidence>
<keyword evidence="4 5" id="KW-0472">Membrane</keyword>